<comment type="similarity">
    <text evidence="1">Belongs to the AHA1 family.</text>
</comment>
<evidence type="ECO:0000259" key="2">
    <source>
        <dbReference type="Pfam" id="PF08327"/>
    </source>
</evidence>
<comment type="caution">
    <text evidence="3">The sequence shown here is derived from an EMBL/GenBank/DDBJ whole genome shotgun (WGS) entry which is preliminary data.</text>
</comment>
<dbReference type="EMBL" id="JBHSJD010000022">
    <property type="protein sequence ID" value="MFC5025577.1"/>
    <property type="molecule type" value="Genomic_DNA"/>
</dbReference>
<name>A0ABV9XKK6_9ACTN</name>
<accession>A0ABV9XKK6</accession>
<evidence type="ECO:0000313" key="4">
    <source>
        <dbReference type="Proteomes" id="UP001595829"/>
    </source>
</evidence>
<keyword evidence="4" id="KW-1185">Reference proteome</keyword>
<evidence type="ECO:0000313" key="3">
    <source>
        <dbReference type="EMBL" id="MFC5025577.1"/>
    </source>
</evidence>
<gene>
    <name evidence="3" type="ORF">ACFPM3_25965</name>
</gene>
<proteinExistence type="inferred from homology"/>
<dbReference type="Proteomes" id="UP001595829">
    <property type="component" value="Unassembled WGS sequence"/>
</dbReference>
<dbReference type="InterPro" id="IPR013538">
    <property type="entry name" value="ASHA1/2-like_C"/>
</dbReference>
<dbReference type="Gene3D" id="3.30.530.20">
    <property type="match status" value="1"/>
</dbReference>
<sequence length="152" mass="16792">MDATAAGTSESRGDLHVVRFVVPLPYPEEDVWPSLATREGLRSWLAEADPLEPRLGGAVALRWVDDPEAAAVAGTVTAWDVERIVEYSLSGDGGRVRFHLEPGEHGDRLATVLRFTHGFHGSDALREERLAAWRDRFGRLAAALQDRPRARL</sequence>
<reference evidence="4" key="1">
    <citation type="journal article" date="2019" name="Int. J. Syst. Evol. Microbiol.">
        <title>The Global Catalogue of Microorganisms (GCM) 10K type strain sequencing project: providing services to taxonomists for standard genome sequencing and annotation.</title>
        <authorList>
            <consortium name="The Broad Institute Genomics Platform"/>
            <consortium name="The Broad Institute Genome Sequencing Center for Infectious Disease"/>
            <person name="Wu L."/>
            <person name="Ma J."/>
        </authorList>
    </citation>
    <scope>NUCLEOTIDE SEQUENCE [LARGE SCALE GENOMIC DNA]</scope>
    <source>
        <strain evidence="4">CGMCC 4.1648</strain>
    </source>
</reference>
<dbReference type="SUPFAM" id="SSF55961">
    <property type="entry name" value="Bet v1-like"/>
    <property type="match status" value="1"/>
</dbReference>
<protein>
    <submittedName>
        <fullName evidence="3">SRPBCC domain-containing protein</fullName>
    </submittedName>
</protein>
<evidence type="ECO:0000256" key="1">
    <source>
        <dbReference type="ARBA" id="ARBA00006817"/>
    </source>
</evidence>
<dbReference type="RefSeq" id="WP_345690094.1">
    <property type="nucleotide sequence ID" value="NZ_BAABIT010000001.1"/>
</dbReference>
<dbReference type="InterPro" id="IPR023393">
    <property type="entry name" value="START-like_dom_sf"/>
</dbReference>
<dbReference type="Pfam" id="PF08327">
    <property type="entry name" value="AHSA1"/>
    <property type="match status" value="1"/>
</dbReference>
<feature type="domain" description="Activator of Hsp90 ATPase homologue 1/2-like C-terminal" evidence="2">
    <location>
        <begin position="26"/>
        <end position="144"/>
    </location>
</feature>
<organism evidence="3 4">
    <name type="scientific">Streptomyces coeruleoprunus</name>
    <dbReference type="NCBI Taxonomy" id="285563"/>
    <lineage>
        <taxon>Bacteria</taxon>
        <taxon>Bacillati</taxon>
        <taxon>Actinomycetota</taxon>
        <taxon>Actinomycetes</taxon>
        <taxon>Kitasatosporales</taxon>
        <taxon>Streptomycetaceae</taxon>
        <taxon>Streptomyces</taxon>
    </lineage>
</organism>